<dbReference type="Pfam" id="PF01370">
    <property type="entry name" value="Epimerase"/>
    <property type="match status" value="1"/>
</dbReference>
<keyword evidence="5" id="KW-1185">Reference proteome</keyword>
<dbReference type="AlphaFoldDB" id="A0A3N1CRH8"/>
<comment type="similarity">
    <text evidence="1">Belongs to the NAD(P)-dependent epimerase/dehydratase family. SDR39U1 subfamily.</text>
</comment>
<reference evidence="4 5" key="1">
    <citation type="submission" date="2018-11" db="EMBL/GenBank/DDBJ databases">
        <title>Sequencing the genomes of 1000 actinobacteria strains.</title>
        <authorList>
            <person name="Klenk H.-P."/>
        </authorList>
    </citation>
    <scope>NUCLEOTIDE SEQUENCE [LARGE SCALE GENOMIC DNA]</scope>
    <source>
        <strain evidence="4 5">DSM 44254</strain>
    </source>
</reference>
<dbReference type="InterPro" id="IPR010099">
    <property type="entry name" value="SDR39U1"/>
</dbReference>
<evidence type="ECO:0008006" key="6">
    <source>
        <dbReference type="Google" id="ProtNLM"/>
    </source>
</evidence>
<evidence type="ECO:0000313" key="5">
    <source>
        <dbReference type="Proteomes" id="UP000272400"/>
    </source>
</evidence>
<dbReference type="InterPro" id="IPR001509">
    <property type="entry name" value="Epimerase_deHydtase"/>
</dbReference>
<feature type="domain" description="NAD-dependent epimerase/dehydratase" evidence="2">
    <location>
        <begin position="3"/>
        <end position="212"/>
    </location>
</feature>
<evidence type="ECO:0000313" key="4">
    <source>
        <dbReference type="EMBL" id="ROO83805.1"/>
    </source>
</evidence>
<feature type="domain" description="DUF1731" evidence="3">
    <location>
        <begin position="247"/>
        <end position="293"/>
    </location>
</feature>
<dbReference type="NCBIfam" id="TIGR01777">
    <property type="entry name" value="yfcH"/>
    <property type="match status" value="1"/>
</dbReference>
<sequence length="297" mass="31188">MRVIISGASGLIGGALAAHLRGEGFAVSTLVRRAPRHPGEVFWDPAEGRIDAAGLEGHDAVVHLAGAGVGDRPWTAAYKKQIRDSRVKGTSLLAKALAEVDTPPRVFVSGSAVGFYGPTGEDVRDEEDPQGAGFLAQVVADWEGAASPAAAAGIRVVHPRTGIVLAREGGMLKPLLPLFRLGLGAKLGAGRQWMSWITLRDEVRALTHLLTSELSGPVDLTAPEPVTNAVFTKELAGALGRPSFLAVPAPLLRLALREFADEGPLISQRAVPTRLLADGFVFADPSLPAALRAMFAR</sequence>
<comment type="caution">
    <text evidence="4">The sequence shown here is derived from an EMBL/GenBank/DDBJ whole genome shotgun (WGS) entry which is preliminary data.</text>
</comment>
<evidence type="ECO:0000259" key="3">
    <source>
        <dbReference type="Pfam" id="PF08338"/>
    </source>
</evidence>
<gene>
    <name evidence="4" type="ORF">EDD29_1314</name>
</gene>
<organism evidence="4 5">
    <name type="scientific">Actinocorallia herbida</name>
    <dbReference type="NCBI Taxonomy" id="58109"/>
    <lineage>
        <taxon>Bacteria</taxon>
        <taxon>Bacillati</taxon>
        <taxon>Actinomycetota</taxon>
        <taxon>Actinomycetes</taxon>
        <taxon>Streptosporangiales</taxon>
        <taxon>Thermomonosporaceae</taxon>
        <taxon>Actinocorallia</taxon>
    </lineage>
</organism>
<dbReference type="SUPFAM" id="SSF51735">
    <property type="entry name" value="NAD(P)-binding Rossmann-fold domains"/>
    <property type="match status" value="1"/>
</dbReference>
<dbReference type="Gene3D" id="3.40.50.720">
    <property type="entry name" value="NAD(P)-binding Rossmann-like Domain"/>
    <property type="match status" value="1"/>
</dbReference>
<name>A0A3N1CRH8_9ACTN</name>
<dbReference type="Proteomes" id="UP000272400">
    <property type="component" value="Unassembled WGS sequence"/>
</dbReference>
<dbReference type="EMBL" id="RJKE01000001">
    <property type="protein sequence ID" value="ROO83805.1"/>
    <property type="molecule type" value="Genomic_DNA"/>
</dbReference>
<dbReference type="Pfam" id="PF08338">
    <property type="entry name" value="DUF1731"/>
    <property type="match status" value="1"/>
</dbReference>
<protein>
    <recommendedName>
        <fullName evidence="6">TIGR01777 family protein</fullName>
    </recommendedName>
</protein>
<dbReference type="PANTHER" id="PTHR11092">
    <property type="entry name" value="SUGAR NUCLEOTIDE EPIMERASE RELATED"/>
    <property type="match status" value="1"/>
</dbReference>
<dbReference type="RefSeq" id="WP_123663236.1">
    <property type="nucleotide sequence ID" value="NZ_RJKE01000001.1"/>
</dbReference>
<evidence type="ECO:0000259" key="2">
    <source>
        <dbReference type="Pfam" id="PF01370"/>
    </source>
</evidence>
<dbReference type="PANTHER" id="PTHR11092:SF0">
    <property type="entry name" value="EPIMERASE FAMILY PROTEIN SDR39U1"/>
    <property type="match status" value="1"/>
</dbReference>
<dbReference type="InterPro" id="IPR036291">
    <property type="entry name" value="NAD(P)-bd_dom_sf"/>
</dbReference>
<accession>A0A3N1CRH8</accession>
<dbReference type="InterPro" id="IPR013549">
    <property type="entry name" value="DUF1731"/>
</dbReference>
<proteinExistence type="inferred from homology"/>
<dbReference type="OrthoDB" id="9801773at2"/>
<evidence type="ECO:0000256" key="1">
    <source>
        <dbReference type="ARBA" id="ARBA00009353"/>
    </source>
</evidence>